<dbReference type="Gene3D" id="3.65.10.10">
    <property type="entry name" value="Enolpyruvate transferase domain"/>
    <property type="match status" value="1"/>
</dbReference>
<dbReference type="Pfam" id="PF00275">
    <property type="entry name" value="EPSP_synthase"/>
    <property type="match status" value="1"/>
</dbReference>
<comment type="caution">
    <text evidence="3">The sequence shown here is derived from an EMBL/GenBank/DDBJ whole genome shotgun (WGS) entry which is preliminary data.</text>
</comment>
<accession>X0RQE7</accession>
<protein>
    <recommendedName>
        <fullName evidence="2">Enolpyruvate transferase domain-containing protein</fullName>
    </recommendedName>
</protein>
<dbReference type="AlphaFoldDB" id="X0RQE7"/>
<name>X0RQE7_9ZZZZ</name>
<organism evidence="3">
    <name type="scientific">marine sediment metagenome</name>
    <dbReference type="NCBI Taxonomy" id="412755"/>
    <lineage>
        <taxon>unclassified sequences</taxon>
        <taxon>metagenomes</taxon>
        <taxon>ecological metagenomes</taxon>
    </lineage>
</organism>
<feature type="non-terminal residue" evidence="3">
    <location>
        <position position="1"/>
    </location>
</feature>
<gene>
    <name evidence="3" type="ORF">S01H1_12850</name>
</gene>
<dbReference type="PROSITE" id="PS00885">
    <property type="entry name" value="EPSP_SYNTHASE_2"/>
    <property type="match status" value="1"/>
</dbReference>
<proteinExistence type="predicted"/>
<dbReference type="GO" id="GO:0003866">
    <property type="term" value="F:3-phosphoshikimate 1-carboxyvinyltransferase activity"/>
    <property type="evidence" value="ECO:0007669"/>
    <property type="project" value="TreeGrafter"/>
</dbReference>
<sequence length="131" mass="14313">GTKLRGIDVDLNNMPDTVQTLAVLALFAEGSTVIRNVANLRTKETDRLAALHHELAKLGATVDESADGLTIHPPQALSPATIKTYEDHRMAMSFALAGLRLDGMVINDPQCCAKTFPDFFDRFERMTASAR</sequence>
<dbReference type="EMBL" id="BARS01006607">
    <property type="protein sequence ID" value="GAF71079.1"/>
    <property type="molecule type" value="Genomic_DNA"/>
</dbReference>
<dbReference type="SUPFAM" id="SSF55205">
    <property type="entry name" value="EPT/RTPC-like"/>
    <property type="match status" value="1"/>
</dbReference>
<keyword evidence="1" id="KW-0808">Transferase</keyword>
<dbReference type="InterPro" id="IPR036968">
    <property type="entry name" value="Enolpyruvate_Tfrase_sf"/>
</dbReference>
<feature type="domain" description="Enolpyruvate transferase" evidence="2">
    <location>
        <begin position="3"/>
        <end position="122"/>
    </location>
</feature>
<dbReference type="InterPro" id="IPR023193">
    <property type="entry name" value="EPSP_synthase_CS"/>
</dbReference>
<dbReference type="GO" id="GO:0009423">
    <property type="term" value="P:chorismate biosynthetic process"/>
    <property type="evidence" value="ECO:0007669"/>
    <property type="project" value="TreeGrafter"/>
</dbReference>
<dbReference type="PANTHER" id="PTHR21090">
    <property type="entry name" value="AROM/DEHYDROQUINATE SYNTHASE"/>
    <property type="match status" value="1"/>
</dbReference>
<dbReference type="PANTHER" id="PTHR21090:SF5">
    <property type="entry name" value="PENTAFUNCTIONAL AROM POLYPEPTIDE"/>
    <property type="match status" value="1"/>
</dbReference>
<dbReference type="InterPro" id="IPR013792">
    <property type="entry name" value="RNA3'P_cycl/enolpyr_Trfase_a/b"/>
</dbReference>
<reference evidence="3" key="1">
    <citation type="journal article" date="2014" name="Front. Microbiol.">
        <title>High frequency of phylogenetically diverse reductive dehalogenase-homologous genes in deep subseafloor sedimentary metagenomes.</title>
        <authorList>
            <person name="Kawai M."/>
            <person name="Futagami T."/>
            <person name="Toyoda A."/>
            <person name="Takaki Y."/>
            <person name="Nishi S."/>
            <person name="Hori S."/>
            <person name="Arai W."/>
            <person name="Tsubouchi T."/>
            <person name="Morono Y."/>
            <person name="Uchiyama I."/>
            <person name="Ito T."/>
            <person name="Fujiyama A."/>
            <person name="Inagaki F."/>
            <person name="Takami H."/>
        </authorList>
    </citation>
    <scope>NUCLEOTIDE SEQUENCE</scope>
    <source>
        <strain evidence="3">Expedition CK06-06</strain>
    </source>
</reference>
<evidence type="ECO:0000256" key="1">
    <source>
        <dbReference type="ARBA" id="ARBA00022679"/>
    </source>
</evidence>
<evidence type="ECO:0000259" key="2">
    <source>
        <dbReference type="Pfam" id="PF00275"/>
    </source>
</evidence>
<dbReference type="InterPro" id="IPR001986">
    <property type="entry name" value="Enolpyruvate_Tfrase_dom"/>
</dbReference>
<evidence type="ECO:0000313" key="3">
    <source>
        <dbReference type="EMBL" id="GAF71079.1"/>
    </source>
</evidence>